<dbReference type="Proteomes" id="UP000006034">
    <property type="component" value="Unassembled WGS sequence"/>
</dbReference>
<proteinExistence type="predicted"/>
<dbReference type="Gene3D" id="3.40.50.410">
    <property type="entry name" value="von Willebrand factor, type A domain"/>
    <property type="match status" value="1"/>
</dbReference>
<dbReference type="STRING" id="563192.HMPREF0179_03253"/>
<protein>
    <recommendedName>
        <fullName evidence="1">VWFA domain-containing protein</fullName>
    </recommendedName>
</protein>
<dbReference type="SUPFAM" id="SSF53300">
    <property type="entry name" value="vWA-like"/>
    <property type="match status" value="1"/>
</dbReference>
<comment type="caution">
    <text evidence="2">The sequence shown here is derived from an EMBL/GenBank/DDBJ whole genome shotgun (WGS) entry which is preliminary data.</text>
</comment>
<evidence type="ECO:0000313" key="3">
    <source>
        <dbReference type="Proteomes" id="UP000006034"/>
    </source>
</evidence>
<sequence>MFNILEDWRVEERLSARYPGCRENFRHLIQKLFGKEKAGDTNPAFSVLNTILLTVRSWSVDAIIPRRESVAKTMERHYPGLRKVLDGILDRMRDSCKDTGDCIRYALELEQAILAWSLEQKSITEPEKEDSGAAQDESVASSNASLDSLEKAVGALSSDELPRGFGESLAERIELDSPKDRQKQLRVAVTGQKRLAELPPGQLSRIERQTAGLGFRLQGLIQAQKWLPAMPGVRGRFSSSLCHKLAVGNPRVFVKNGFRESPGTAVHILLDSSGSMTDSGLMLANAVCYAVGKALQGIPGVNLGITAFPGANRAKRGATVAPVLRHGEKLTARFPEIAYGMTPMAESLWWVMQQMCLLRENRKIILIITDGEPDSIPAAQEAFKQAQKKGFECYGLGIMCSSIATLLPHTSRVIETLPQLAPALFKLLEGALRRNA</sequence>
<dbReference type="SMART" id="SM00327">
    <property type="entry name" value="VWA"/>
    <property type="match status" value="1"/>
</dbReference>
<name>E5YAN2_BILW3</name>
<dbReference type="EMBL" id="ADCP02000001">
    <property type="protein sequence ID" value="EFV42936.1"/>
    <property type="molecule type" value="Genomic_DNA"/>
</dbReference>
<evidence type="ECO:0000313" key="2">
    <source>
        <dbReference type="EMBL" id="EFV42936.1"/>
    </source>
</evidence>
<gene>
    <name evidence="2" type="ORF">HMPREF0179_03253</name>
</gene>
<organism evidence="2 3">
    <name type="scientific">Bilophila wadsworthia (strain 3_1_6)</name>
    <dbReference type="NCBI Taxonomy" id="563192"/>
    <lineage>
        <taxon>Bacteria</taxon>
        <taxon>Pseudomonadati</taxon>
        <taxon>Thermodesulfobacteriota</taxon>
        <taxon>Desulfovibrionia</taxon>
        <taxon>Desulfovibrionales</taxon>
        <taxon>Desulfovibrionaceae</taxon>
        <taxon>Bilophila</taxon>
    </lineage>
</organism>
<dbReference type="eggNOG" id="COG4547">
    <property type="taxonomic scope" value="Bacteria"/>
</dbReference>
<dbReference type="HOGENOM" id="CLU_024864_0_0_7"/>
<evidence type="ECO:0000259" key="1">
    <source>
        <dbReference type="SMART" id="SM00327"/>
    </source>
</evidence>
<dbReference type="InterPro" id="IPR002035">
    <property type="entry name" value="VWF_A"/>
</dbReference>
<dbReference type="InterPro" id="IPR036465">
    <property type="entry name" value="vWFA_dom_sf"/>
</dbReference>
<keyword evidence="3" id="KW-1185">Reference proteome</keyword>
<feature type="domain" description="VWFA" evidence="1">
    <location>
        <begin position="263"/>
        <end position="429"/>
    </location>
</feature>
<accession>E5YAN2</accession>
<reference evidence="2 3" key="2">
    <citation type="submission" date="2013-04" db="EMBL/GenBank/DDBJ databases">
        <title>The Genome Sequence of Bilophila wadsworthia 3_1_6.</title>
        <authorList>
            <consortium name="The Broad Institute Genomics Platform"/>
            <person name="Earl A."/>
            <person name="Ward D."/>
            <person name="Feldgarden M."/>
            <person name="Gevers D."/>
            <person name="Sibley C."/>
            <person name="Strauss J."/>
            <person name="Allen-Vercoe E."/>
            <person name="Walker B."/>
            <person name="Young S."/>
            <person name="Zeng Q."/>
            <person name="Gargeya S."/>
            <person name="Fitzgerald M."/>
            <person name="Haas B."/>
            <person name="Abouelleil A."/>
            <person name="Allen A.W."/>
            <person name="Alvarado L."/>
            <person name="Arachchi H.M."/>
            <person name="Berlin A.M."/>
            <person name="Chapman S.B."/>
            <person name="Gainer-Dewar J."/>
            <person name="Goldberg J."/>
            <person name="Griggs A."/>
            <person name="Gujja S."/>
            <person name="Hansen M."/>
            <person name="Howarth C."/>
            <person name="Imamovic A."/>
            <person name="Ireland A."/>
            <person name="Larimer J."/>
            <person name="McCowan C."/>
            <person name="Murphy C."/>
            <person name="Pearson M."/>
            <person name="Poon T.W."/>
            <person name="Priest M."/>
            <person name="Roberts A."/>
            <person name="Saif S."/>
            <person name="Shea T."/>
            <person name="Sisk P."/>
            <person name="Sykes S."/>
            <person name="Wortman J."/>
            <person name="Nusbaum C."/>
            <person name="Birren B."/>
        </authorList>
    </citation>
    <scope>NUCLEOTIDE SEQUENCE [LARGE SCALE GENOMIC DNA]</scope>
    <source>
        <strain evidence="2 3">3_1_6</strain>
    </source>
</reference>
<reference evidence="2 3" key="1">
    <citation type="submission" date="2010-10" db="EMBL/GenBank/DDBJ databases">
        <authorList>
            <consortium name="The Broad Institute Genome Sequencing Platform"/>
            <person name="Ward D."/>
            <person name="Earl A."/>
            <person name="Feldgarden M."/>
            <person name="Young S.K."/>
            <person name="Gargeya S."/>
            <person name="Zeng Q."/>
            <person name="Alvarado L."/>
            <person name="Berlin A."/>
            <person name="Bochicchio J."/>
            <person name="Chapman S.B."/>
            <person name="Chen Z."/>
            <person name="Freedman E."/>
            <person name="Gellesch M."/>
            <person name="Goldberg J."/>
            <person name="Griggs A."/>
            <person name="Gujja S."/>
            <person name="Heilman E."/>
            <person name="Heiman D."/>
            <person name="Howarth C."/>
            <person name="Mehta T."/>
            <person name="Neiman D."/>
            <person name="Pearson M."/>
            <person name="Roberts A."/>
            <person name="Saif S."/>
            <person name="Shea T."/>
            <person name="Shenoy N."/>
            <person name="Sisk P."/>
            <person name="Stolte C."/>
            <person name="Sykes S."/>
            <person name="White J."/>
            <person name="Yandava C."/>
            <person name="Allen-Vercoe E."/>
            <person name="Sibley C."/>
            <person name="Ambrose C.E."/>
            <person name="Strauss J."/>
            <person name="Daigneault M."/>
            <person name="Haas B."/>
            <person name="Nusbaum C."/>
            <person name="Birren B."/>
        </authorList>
    </citation>
    <scope>NUCLEOTIDE SEQUENCE [LARGE SCALE GENOMIC DNA]</scope>
    <source>
        <strain evidence="2 3">3_1_6</strain>
    </source>
</reference>
<dbReference type="Pfam" id="PF00092">
    <property type="entry name" value="VWA"/>
    <property type="match status" value="1"/>
</dbReference>
<dbReference type="AlphaFoldDB" id="E5YAN2"/>